<gene>
    <name evidence="2" type="ORF">Sradi_1745000</name>
</gene>
<dbReference type="Pfam" id="PF17921">
    <property type="entry name" value="Integrase_H2C2"/>
    <property type="match status" value="1"/>
</dbReference>
<dbReference type="InterPro" id="IPR041588">
    <property type="entry name" value="Integrase_H2C2"/>
</dbReference>
<proteinExistence type="predicted"/>
<name>A0AAW2TX80_SESRA</name>
<accession>A0AAW2TX80</accession>
<evidence type="ECO:0000259" key="1">
    <source>
        <dbReference type="Pfam" id="PF17921"/>
    </source>
</evidence>
<comment type="caution">
    <text evidence="2">The sequence shown here is derived from an EMBL/GenBank/DDBJ whole genome shotgun (WGS) entry which is preliminary data.</text>
</comment>
<feature type="domain" description="Integrase zinc-binding" evidence="1">
    <location>
        <begin position="48"/>
        <end position="76"/>
    </location>
</feature>
<dbReference type="EMBL" id="JACGWJ010000007">
    <property type="protein sequence ID" value="KAL0408106.1"/>
    <property type="molecule type" value="Genomic_DNA"/>
</dbReference>
<dbReference type="Gene3D" id="1.10.340.70">
    <property type="match status" value="1"/>
</dbReference>
<evidence type="ECO:0000313" key="2">
    <source>
        <dbReference type="EMBL" id="KAL0408106.1"/>
    </source>
</evidence>
<dbReference type="AlphaFoldDB" id="A0AAW2TX80"/>
<sequence>MPRSEPKEKAPVTVQLVDELLTVELIPSNPGKVTKIGSHIGTWALANKALRAGYFWPTMKQDARYLVNNCEKCQKHATLINQPVEPLNIMLSPYPFFQWGMNIVRPFLLTSGQRKFLLVTIGYFTKW</sequence>
<protein>
    <recommendedName>
        <fullName evidence="1">Integrase zinc-binding domain-containing protein</fullName>
    </recommendedName>
</protein>
<reference evidence="2" key="1">
    <citation type="submission" date="2020-06" db="EMBL/GenBank/DDBJ databases">
        <authorList>
            <person name="Li T."/>
            <person name="Hu X."/>
            <person name="Zhang T."/>
            <person name="Song X."/>
            <person name="Zhang H."/>
            <person name="Dai N."/>
            <person name="Sheng W."/>
            <person name="Hou X."/>
            <person name="Wei L."/>
        </authorList>
    </citation>
    <scope>NUCLEOTIDE SEQUENCE</scope>
    <source>
        <strain evidence="2">G02</strain>
        <tissue evidence="2">Leaf</tissue>
    </source>
</reference>
<dbReference type="InterPro" id="IPR052160">
    <property type="entry name" value="Gypsy_RT_Integrase-like"/>
</dbReference>
<dbReference type="PANTHER" id="PTHR47266">
    <property type="entry name" value="ENDONUCLEASE-RELATED"/>
    <property type="match status" value="1"/>
</dbReference>
<organism evidence="2">
    <name type="scientific">Sesamum radiatum</name>
    <name type="common">Black benniseed</name>
    <dbReference type="NCBI Taxonomy" id="300843"/>
    <lineage>
        <taxon>Eukaryota</taxon>
        <taxon>Viridiplantae</taxon>
        <taxon>Streptophyta</taxon>
        <taxon>Embryophyta</taxon>
        <taxon>Tracheophyta</taxon>
        <taxon>Spermatophyta</taxon>
        <taxon>Magnoliopsida</taxon>
        <taxon>eudicotyledons</taxon>
        <taxon>Gunneridae</taxon>
        <taxon>Pentapetalae</taxon>
        <taxon>asterids</taxon>
        <taxon>lamiids</taxon>
        <taxon>Lamiales</taxon>
        <taxon>Pedaliaceae</taxon>
        <taxon>Sesamum</taxon>
    </lineage>
</organism>
<reference evidence="2" key="2">
    <citation type="journal article" date="2024" name="Plant">
        <title>Genomic evolution and insights into agronomic trait innovations of Sesamum species.</title>
        <authorList>
            <person name="Miao H."/>
            <person name="Wang L."/>
            <person name="Qu L."/>
            <person name="Liu H."/>
            <person name="Sun Y."/>
            <person name="Le M."/>
            <person name="Wang Q."/>
            <person name="Wei S."/>
            <person name="Zheng Y."/>
            <person name="Lin W."/>
            <person name="Duan Y."/>
            <person name="Cao H."/>
            <person name="Xiong S."/>
            <person name="Wang X."/>
            <person name="Wei L."/>
            <person name="Li C."/>
            <person name="Ma Q."/>
            <person name="Ju M."/>
            <person name="Zhao R."/>
            <person name="Li G."/>
            <person name="Mu C."/>
            <person name="Tian Q."/>
            <person name="Mei H."/>
            <person name="Zhang T."/>
            <person name="Gao T."/>
            <person name="Zhang H."/>
        </authorList>
    </citation>
    <scope>NUCLEOTIDE SEQUENCE</scope>
    <source>
        <strain evidence="2">G02</strain>
    </source>
</reference>